<organism evidence="1 2">
    <name type="scientific">Mucilaginibacter rigui</name>
    <dbReference type="NCBI Taxonomy" id="534635"/>
    <lineage>
        <taxon>Bacteria</taxon>
        <taxon>Pseudomonadati</taxon>
        <taxon>Bacteroidota</taxon>
        <taxon>Sphingobacteriia</taxon>
        <taxon>Sphingobacteriales</taxon>
        <taxon>Sphingobacteriaceae</taxon>
        <taxon>Mucilaginibacter</taxon>
    </lineage>
</organism>
<gene>
    <name evidence="1" type="ORF">IDJ75_11180</name>
</gene>
<sequence length="314" mass="36494">MIKLNYNDAECLLHLADVRQLILNRIPGILKNGITHKQKKYYATGKLKAYIQSLENDPNQITQLVTAKPEALRGIYEALKQGNNTFFVNNSPANLILRNLFLAHAYKNMDKLKLIKRVNVDTCPYCNRNYIYYLSEQGAIKPQIDHFYPTSKYPIFAVSYYNLIPSCQTCNGFGAKDQNDPIKFDLVNPYLLKHSDFKFSYKIKNISVVNPLGNKYGVEVNFLYRLDGHLTIFKLDKLYLQHSDHVLELILKSKVKYVETYRKILQDFEDFEFSDEEIDRMILGNFSLEEDLHKRPFSKLYLDIGADLGLIKIP</sequence>
<reference evidence="1 2" key="1">
    <citation type="submission" date="2020-09" db="EMBL/GenBank/DDBJ databases">
        <title>Novel species of Mucilaginibacter isolated from a glacier on the Tibetan Plateau.</title>
        <authorList>
            <person name="Liu Q."/>
            <person name="Xin Y.-H."/>
        </authorList>
    </citation>
    <scope>NUCLEOTIDE SEQUENCE [LARGE SCALE GENOMIC DNA]</scope>
    <source>
        <strain evidence="1 2">CGMCC 1.13878</strain>
    </source>
</reference>
<evidence type="ECO:0000313" key="1">
    <source>
        <dbReference type="EMBL" id="MBD1385843.1"/>
    </source>
</evidence>
<name>A0ABR7X5J1_9SPHI</name>
<protein>
    <recommendedName>
        <fullName evidence="3">HNH endonuclease</fullName>
    </recommendedName>
</protein>
<proteinExistence type="predicted"/>
<dbReference type="RefSeq" id="WP_191175697.1">
    <property type="nucleotide sequence ID" value="NZ_JACWMW010000002.1"/>
</dbReference>
<accession>A0ABR7X5J1</accession>
<dbReference type="Proteomes" id="UP000618754">
    <property type="component" value="Unassembled WGS sequence"/>
</dbReference>
<comment type="caution">
    <text evidence="1">The sequence shown here is derived from an EMBL/GenBank/DDBJ whole genome shotgun (WGS) entry which is preliminary data.</text>
</comment>
<keyword evidence="2" id="KW-1185">Reference proteome</keyword>
<evidence type="ECO:0008006" key="3">
    <source>
        <dbReference type="Google" id="ProtNLM"/>
    </source>
</evidence>
<evidence type="ECO:0000313" key="2">
    <source>
        <dbReference type="Proteomes" id="UP000618754"/>
    </source>
</evidence>
<dbReference type="EMBL" id="JACWMW010000002">
    <property type="protein sequence ID" value="MBD1385843.1"/>
    <property type="molecule type" value="Genomic_DNA"/>
</dbReference>
<dbReference type="Gene3D" id="1.10.30.50">
    <property type="match status" value="1"/>
</dbReference>